<dbReference type="GO" id="GO:0005737">
    <property type="term" value="C:cytoplasm"/>
    <property type="evidence" value="ECO:0007669"/>
    <property type="project" value="UniProtKB-SubCell"/>
</dbReference>
<dbReference type="InterPro" id="IPR042110">
    <property type="entry name" value="Adenylosuccinate_synth_dom2"/>
</dbReference>
<feature type="binding site" description="in other chain" evidence="8">
    <location>
        <begin position="37"/>
        <end position="40"/>
    </location>
    <ligand>
        <name>IMP</name>
        <dbReference type="ChEBI" id="CHEBI:58053"/>
        <note>ligand shared between dimeric partners</note>
    </ligand>
</feature>
<feature type="active site" description="Proton acceptor" evidence="8">
    <location>
        <position position="12"/>
    </location>
</feature>
<proteinExistence type="inferred from homology"/>
<dbReference type="GO" id="GO:0046040">
    <property type="term" value="P:IMP metabolic process"/>
    <property type="evidence" value="ECO:0007669"/>
    <property type="project" value="TreeGrafter"/>
</dbReference>
<dbReference type="NCBIfam" id="NF002223">
    <property type="entry name" value="PRK01117.1"/>
    <property type="match status" value="1"/>
</dbReference>
<dbReference type="Gene3D" id="3.40.440.10">
    <property type="entry name" value="Adenylosuccinate Synthetase, subunit A, domain 1"/>
    <property type="match status" value="1"/>
</dbReference>
<dbReference type="Gene3D" id="3.90.170.10">
    <property type="entry name" value="Adenylosuccinate Synthetase, subunit A, domain 3"/>
    <property type="match status" value="1"/>
</dbReference>
<evidence type="ECO:0000256" key="3">
    <source>
        <dbReference type="ARBA" id="ARBA00022723"/>
    </source>
</evidence>
<dbReference type="Pfam" id="PF00709">
    <property type="entry name" value="Adenylsucc_synt"/>
    <property type="match status" value="1"/>
</dbReference>
<comment type="function">
    <text evidence="8">Plays an important role in the de novo pathway of purine nucleotide biosynthesis. Catalyzes the first committed step in the biosynthesis of AMP from IMP.</text>
</comment>
<feature type="active site" description="Proton donor" evidence="8">
    <location>
        <position position="40"/>
    </location>
</feature>
<comment type="caution">
    <text evidence="8">Lacks conserved residue(s) required for the propagation of feature annotation.</text>
</comment>
<gene>
    <name evidence="8" type="primary">purA</name>
    <name evidence="9" type="ORF">MR241_00680</name>
</gene>
<dbReference type="GO" id="GO:0000287">
    <property type="term" value="F:magnesium ion binding"/>
    <property type="evidence" value="ECO:0007669"/>
    <property type="project" value="UniProtKB-UniRule"/>
</dbReference>
<feature type="binding site" evidence="8">
    <location>
        <begin position="412"/>
        <end position="414"/>
    </location>
    <ligand>
        <name>GTP</name>
        <dbReference type="ChEBI" id="CHEBI:37565"/>
    </ligand>
</feature>
<feature type="binding site" evidence="8">
    <location>
        <position position="39"/>
    </location>
    <ligand>
        <name>Mg(2+)</name>
        <dbReference type="ChEBI" id="CHEBI:18420"/>
    </ligand>
</feature>
<evidence type="ECO:0000256" key="1">
    <source>
        <dbReference type="ARBA" id="ARBA00011738"/>
    </source>
</evidence>
<dbReference type="FunFam" id="1.10.300.10:FF:000001">
    <property type="entry name" value="Adenylosuccinate synthetase"/>
    <property type="match status" value="1"/>
</dbReference>
<feature type="binding site" evidence="8">
    <location>
        <begin position="299"/>
        <end position="305"/>
    </location>
    <ligand>
        <name>substrate</name>
    </ligand>
</feature>
<dbReference type="NCBIfam" id="TIGR00184">
    <property type="entry name" value="purA"/>
    <property type="match status" value="1"/>
</dbReference>
<reference evidence="9 10" key="1">
    <citation type="submission" date="2022-03" db="EMBL/GenBank/DDBJ databases">
        <title>Metagenome-assembled genomes from swine fecal metagenomes.</title>
        <authorList>
            <person name="Holman D.B."/>
            <person name="Kommadath A."/>
        </authorList>
    </citation>
    <scope>NUCLEOTIDE SEQUENCE [LARGE SCALE GENOMIC DNA]</scope>
    <source>
        <strain evidence="9">SUG147</strain>
    </source>
</reference>
<comment type="cofactor">
    <cofactor evidence="8">
        <name>Mg(2+)</name>
        <dbReference type="ChEBI" id="CHEBI:18420"/>
    </cofactor>
    <text evidence="8">Binds 1 Mg(2+) ion per subunit.</text>
</comment>
<dbReference type="SMART" id="SM00788">
    <property type="entry name" value="Adenylsucc_synt"/>
    <property type="match status" value="1"/>
</dbReference>
<keyword evidence="8" id="KW-0963">Cytoplasm</keyword>
<organism evidence="9 10">
    <name type="scientific">Candidatus Colimorpha enterica</name>
    <dbReference type="NCBI Taxonomy" id="3083063"/>
    <lineage>
        <taxon>Bacteria</taxon>
        <taxon>Pseudomonadati</taxon>
        <taxon>Bacteroidota</taxon>
        <taxon>Bacteroidia</taxon>
        <taxon>Bacteroidales</taxon>
        <taxon>Candidatus Colimorpha</taxon>
    </lineage>
</organism>
<sequence>MLTAIVGINWGDEGKGRMVDLLSQKYDIVSRYQGGNNAGHTVVNEKGKFILNLLPSGILRDSTVNVMGPGMVIDVEHLFNEVKKLRDAGIAITPDHLKISDRATICMPYHKLLDCLEEERLADKKFGSTRRGIAPVYADKYMKKTVRMGDLLHPELLPEKLADLMEWKNLTVNKGYGHEAITPEAMLEWLNTYAMPFVPYITNTTKYLGDAAKAGKNIMFEAQLGALRDIDFGIYPYTSSSSTISAYAPIGAGIPQCRLDEVIGIMKAYSTCVGEGPFTCELFGDEGNALREAGGEYGAATGRPRRVGGFDVTASKYGTLVQGATCIAVTKLDVLSYLDRIPVCVAYEVNGERTTDFPMGEELVEAKPVYEYMDGWKTDVSGCRRFEELPVNAQKYVKFLEESVGCPVKYVSVGAEREQYIEMF</sequence>
<dbReference type="EC" id="6.3.4.4" evidence="8"/>
<dbReference type="Proteomes" id="UP001139365">
    <property type="component" value="Unassembled WGS sequence"/>
</dbReference>
<dbReference type="InterPro" id="IPR042109">
    <property type="entry name" value="Adenylosuccinate_synth_dom1"/>
</dbReference>
<feature type="binding site" evidence="8">
    <location>
        <begin position="11"/>
        <end position="17"/>
    </location>
    <ligand>
        <name>GTP</name>
        <dbReference type="ChEBI" id="CHEBI:37565"/>
    </ligand>
</feature>
<dbReference type="GO" id="GO:0044208">
    <property type="term" value="P:'de novo' AMP biosynthetic process"/>
    <property type="evidence" value="ECO:0007669"/>
    <property type="project" value="UniProtKB-UniRule"/>
</dbReference>
<dbReference type="CDD" id="cd03108">
    <property type="entry name" value="AdSS"/>
    <property type="match status" value="1"/>
</dbReference>
<dbReference type="InterPro" id="IPR042111">
    <property type="entry name" value="Adenylosuccinate_synth_dom3"/>
</dbReference>
<dbReference type="GO" id="GO:0005525">
    <property type="term" value="F:GTP binding"/>
    <property type="evidence" value="ECO:0007669"/>
    <property type="project" value="UniProtKB-UniRule"/>
</dbReference>
<feature type="binding site" description="in other chain" evidence="8">
    <location>
        <position position="303"/>
    </location>
    <ligand>
        <name>IMP</name>
        <dbReference type="ChEBI" id="CHEBI:58053"/>
        <note>ligand shared between dimeric partners</note>
    </ligand>
</feature>
<keyword evidence="7 8" id="KW-0342">GTP-binding</keyword>
<evidence type="ECO:0000256" key="6">
    <source>
        <dbReference type="ARBA" id="ARBA00022842"/>
    </source>
</evidence>
<dbReference type="HAMAP" id="MF_00011">
    <property type="entry name" value="Adenylosucc_synth"/>
    <property type="match status" value="1"/>
</dbReference>
<evidence type="ECO:0000313" key="9">
    <source>
        <dbReference type="EMBL" id="MCI5754793.1"/>
    </source>
</evidence>
<name>A0AAE3FHU7_9BACT</name>
<comment type="caution">
    <text evidence="9">The sequence shown here is derived from an EMBL/GenBank/DDBJ whole genome shotgun (WGS) entry which is preliminary data.</text>
</comment>
<evidence type="ECO:0000256" key="5">
    <source>
        <dbReference type="ARBA" id="ARBA00022755"/>
    </source>
</evidence>
<feature type="binding site" description="in other chain" evidence="8">
    <location>
        <begin position="12"/>
        <end position="15"/>
    </location>
    <ligand>
        <name>IMP</name>
        <dbReference type="ChEBI" id="CHEBI:58053"/>
        <note>ligand shared between dimeric partners</note>
    </ligand>
</feature>
<dbReference type="PANTHER" id="PTHR11846:SF0">
    <property type="entry name" value="ADENYLOSUCCINATE SYNTHETASE"/>
    <property type="match status" value="1"/>
</dbReference>
<keyword evidence="6 8" id="KW-0460">Magnesium</keyword>
<dbReference type="EMBL" id="JALEMU010000016">
    <property type="protein sequence ID" value="MCI5754793.1"/>
    <property type="molecule type" value="Genomic_DNA"/>
</dbReference>
<dbReference type="AlphaFoldDB" id="A0AAE3FHU7"/>
<feature type="binding site" evidence="8">
    <location>
        <begin position="39"/>
        <end position="41"/>
    </location>
    <ligand>
        <name>GTP</name>
        <dbReference type="ChEBI" id="CHEBI:37565"/>
    </ligand>
</feature>
<dbReference type="PANTHER" id="PTHR11846">
    <property type="entry name" value="ADENYLOSUCCINATE SYNTHETASE"/>
    <property type="match status" value="1"/>
</dbReference>
<comment type="similarity">
    <text evidence="8">Belongs to the adenylosuccinate synthetase family.</text>
</comment>
<comment type="pathway">
    <text evidence="8">Purine metabolism; AMP biosynthesis via de novo pathway; AMP from IMP: step 1/2.</text>
</comment>
<keyword evidence="4 8" id="KW-0547">Nucleotide-binding</keyword>
<evidence type="ECO:0000313" key="10">
    <source>
        <dbReference type="Proteomes" id="UP001139365"/>
    </source>
</evidence>
<feature type="binding site" evidence="8">
    <location>
        <position position="305"/>
    </location>
    <ligand>
        <name>GTP</name>
        <dbReference type="ChEBI" id="CHEBI:37565"/>
    </ligand>
</feature>
<dbReference type="GO" id="GO:0004019">
    <property type="term" value="F:adenylosuccinate synthase activity"/>
    <property type="evidence" value="ECO:0007669"/>
    <property type="project" value="UniProtKB-UniRule"/>
</dbReference>
<comment type="subcellular location">
    <subcellularLocation>
        <location evidence="8">Cytoplasm</location>
    </subcellularLocation>
</comment>
<feature type="binding site" evidence="8">
    <location>
        <position position="12"/>
    </location>
    <ligand>
        <name>Mg(2+)</name>
        <dbReference type="ChEBI" id="CHEBI:18420"/>
    </ligand>
</feature>
<keyword evidence="3 8" id="KW-0479">Metal-binding</keyword>
<keyword evidence="2 8" id="KW-0436">Ligase</keyword>
<evidence type="ECO:0000256" key="8">
    <source>
        <dbReference type="HAMAP-Rule" id="MF_00011"/>
    </source>
</evidence>
<feature type="binding site" evidence="8">
    <location>
        <position position="143"/>
    </location>
    <ligand>
        <name>IMP</name>
        <dbReference type="ChEBI" id="CHEBI:58053"/>
        <note>ligand shared between dimeric partners</note>
    </ligand>
</feature>
<keyword evidence="5 8" id="KW-0658">Purine biosynthesis</keyword>
<evidence type="ECO:0000256" key="7">
    <source>
        <dbReference type="ARBA" id="ARBA00023134"/>
    </source>
</evidence>
<protein>
    <recommendedName>
        <fullName evidence="8">Adenylosuccinate synthetase</fullName>
        <shortName evidence="8">AMPSase</shortName>
        <shortName evidence="8">AdSS</shortName>
        <ecNumber evidence="8">6.3.4.4</ecNumber>
    </recommendedName>
    <alternativeName>
        <fullName evidence="8">IMP--aspartate ligase</fullName>
    </alternativeName>
</protein>
<comment type="subunit">
    <text evidence="1 8">Homodimer.</text>
</comment>
<feature type="binding site" description="in other chain" evidence="8">
    <location>
        <position position="129"/>
    </location>
    <ligand>
        <name>IMP</name>
        <dbReference type="ChEBI" id="CHEBI:58053"/>
        <note>ligand shared between dimeric partners</note>
    </ligand>
</feature>
<dbReference type="Gene3D" id="1.10.300.10">
    <property type="entry name" value="Adenylosuccinate Synthetase, subunit A, domain 2"/>
    <property type="match status" value="1"/>
</dbReference>
<comment type="catalytic activity">
    <reaction evidence="8">
        <text>IMP + L-aspartate + GTP = N(6)-(1,2-dicarboxyethyl)-AMP + GDP + phosphate + 2 H(+)</text>
        <dbReference type="Rhea" id="RHEA:15753"/>
        <dbReference type="ChEBI" id="CHEBI:15378"/>
        <dbReference type="ChEBI" id="CHEBI:29991"/>
        <dbReference type="ChEBI" id="CHEBI:37565"/>
        <dbReference type="ChEBI" id="CHEBI:43474"/>
        <dbReference type="ChEBI" id="CHEBI:57567"/>
        <dbReference type="ChEBI" id="CHEBI:58053"/>
        <dbReference type="ChEBI" id="CHEBI:58189"/>
        <dbReference type="EC" id="6.3.4.4"/>
    </reaction>
</comment>
<dbReference type="FunFam" id="3.90.170.10:FF:000001">
    <property type="entry name" value="Adenylosuccinate synthetase"/>
    <property type="match status" value="1"/>
</dbReference>
<feature type="binding site" evidence="8">
    <location>
        <begin position="331"/>
        <end position="333"/>
    </location>
    <ligand>
        <name>GTP</name>
        <dbReference type="ChEBI" id="CHEBI:37565"/>
    </ligand>
</feature>
<accession>A0AAE3FHU7</accession>
<evidence type="ECO:0000256" key="4">
    <source>
        <dbReference type="ARBA" id="ARBA00022741"/>
    </source>
</evidence>
<evidence type="ECO:0000256" key="2">
    <source>
        <dbReference type="ARBA" id="ARBA00022598"/>
    </source>
</evidence>
<dbReference type="InterPro" id="IPR001114">
    <property type="entry name" value="Adenylosuccinate_synthetase"/>
</dbReference>
<dbReference type="InterPro" id="IPR027417">
    <property type="entry name" value="P-loop_NTPase"/>
</dbReference>
<dbReference type="SUPFAM" id="SSF52540">
    <property type="entry name" value="P-loop containing nucleoside triphosphate hydrolases"/>
    <property type="match status" value="1"/>
</dbReference>